<gene>
    <name evidence="1" type="ORF">ILYODFUR_001296</name>
</gene>
<name>A0ABV0V2Y7_9TELE</name>
<proteinExistence type="predicted"/>
<comment type="caution">
    <text evidence="1">The sequence shown here is derived from an EMBL/GenBank/DDBJ whole genome shotgun (WGS) entry which is preliminary data.</text>
</comment>
<reference evidence="1 2" key="1">
    <citation type="submission" date="2021-06" db="EMBL/GenBank/DDBJ databases">
        <authorList>
            <person name="Palmer J.M."/>
        </authorList>
    </citation>
    <scope>NUCLEOTIDE SEQUENCE [LARGE SCALE GENOMIC DNA]</scope>
    <source>
        <strain evidence="2">if_2019</strain>
        <tissue evidence="1">Muscle</tissue>
    </source>
</reference>
<accession>A0ABV0V2Y7</accession>
<dbReference type="EMBL" id="JAHRIQ010092739">
    <property type="protein sequence ID" value="MEQ2250477.1"/>
    <property type="molecule type" value="Genomic_DNA"/>
</dbReference>
<evidence type="ECO:0000313" key="1">
    <source>
        <dbReference type="EMBL" id="MEQ2250477.1"/>
    </source>
</evidence>
<protein>
    <submittedName>
        <fullName evidence="1">Uncharacterized protein</fullName>
    </submittedName>
</protein>
<sequence>MRFAYINIHTTTAALPATPRQYHQETGRYFTCRVVVERSQFGGQYVLDPVQNPVARFVVCTFVSCGQIPSQDLRIYKPLPEL</sequence>
<keyword evidence="2" id="KW-1185">Reference proteome</keyword>
<dbReference type="Proteomes" id="UP001482620">
    <property type="component" value="Unassembled WGS sequence"/>
</dbReference>
<evidence type="ECO:0000313" key="2">
    <source>
        <dbReference type="Proteomes" id="UP001482620"/>
    </source>
</evidence>
<organism evidence="1 2">
    <name type="scientific">Ilyodon furcidens</name>
    <name type="common">goldbreast splitfin</name>
    <dbReference type="NCBI Taxonomy" id="33524"/>
    <lineage>
        <taxon>Eukaryota</taxon>
        <taxon>Metazoa</taxon>
        <taxon>Chordata</taxon>
        <taxon>Craniata</taxon>
        <taxon>Vertebrata</taxon>
        <taxon>Euteleostomi</taxon>
        <taxon>Actinopterygii</taxon>
        <taxon>Neopterygii</taxon>
        <taxon>Teleostei</taxon>
        <taxon>Neoteleostei</taxon>
        <taxon>Acanthomorphata</taxon>
        <taxon>Ovalentaria</taxon>
        <taxon>Atherinomorphae</taxon>
        <taxon>Cyprinodontiformes</taxon>
        <taxon>Goodeidae</taxon>
        <taxon>Ilyodon</taxon>
    </lineage>
</organism>